<proteinExistence type="inferred from homology"/>
<dbReference type="EMBL" id="SGBU01000104">
    <property type="protein sequence ID" value="KAF3054631.1"/>
    <property type="molecule type" value="Genomic_DNA"/>
</dbReference>
<feature type="transmembrane region" description="Helical" evidence="9">
    <location>
        <begin position="242"/>
        <end position="270"/>
    </location>
</feature>
<evidence type="ECO:0000256" key="7">
    <source>
        <dbReference type="ARBA" id="ARBA00023170"/>
    </source>
</evidence>
<dbReference type="Pfam" id="PF02949">
    <property type="entry name" value="7tm_6"/>
    <property type="match status" value="1"/>
</dbReference>
<evidence type="ECO:0000256" key="8">
    <source>
        <dbReference type="ARBA" id="ARBA00023224"/>
    </source>
</evidence>
<evidence type="ECO:0000256" key="4">
    <source>
        <dbReference type="ARBA" id="ARBA00022725"/>
    </source>
</evidence>
<accession>A0A6G1LQ90</accession>
<dbReference type="InterPro" id="IPR004117">
    <property type="entry name" value="7tm6_olfct_rcpt"/>
</dbReference>
<evidence type="ECO:0000313" key="10">
    <source>
        <dbReference type="EMBL" id="KAF3054631.1"/>
    </source>
</evidence>
<keyword evidence="11" id="KW-1185">Reference proteome</keyword>
<dbReference type="Proteomes" id="UP000479987">
    <property type="component" value="Unassembled WGS sequence"/>
</dbReference>
<reference evidence="10 11" key="1">
    <citation type="submission" date="2019-08" db="EMBL/GenBank/DDBJ databases">
        <title>High quality draft denovo assembly of Nylanderia fulva.</title>
        <authorList>
            <person name="Vargo E.L."/>
            <person name="Tarone A.M."/>
            <person name="Konganti K.R."/>
        </authorList>
    </citation>
    <scope>NUCLEOTIDE SEQUENCE [LARGE SCALE GENOMIC DNA]</scope>
    <source>
        <strain evidence="10">TAMU-Nful-2015</strain>
        <tissue evidence="10">Whole body</tissue>
    </source>
</reference>
<keyword evidence="5 9" id="KW-1133">Transmembrane helix</keyword>
<evidence type="ECO:0000256" key="3">
    <source>
        <dbReference type="ARBA" id="ARBA00022692"/>
    </source>
</evidence>
<comment type="subcellular location">
    <subcellularLocation>
        <location evidence="9">Cell membrane</location>
        <topology evidence="9">Multi-pass membrane protein</topology>
    </subcellularLocation>
    <subcellularLocation>
        <location evidence="1">Membrane</location>
        <topology evidence="1">Multi-pass membrane protein</topology>
    </subcellularLocation>
</comment>
<keyword evidence="4 9" id="KW-0552">Olfaction</keyword>
<feature type="transmembrane region" description="Helical" evidence="9">
    <location>
        <begin position="61"/>
        <end position="83"/>
    </location>
</feature>
<dbReference type="AlphaFoldDB" id="A0A6G1LQ90"/>
<evidence type="ECO:0000256" key="2">
    <source>
        <dbReference type="ARBA" id="ARBA00022606"/>
    </source>
</evidence>
<keyword evidence="8 9" id="KW-0807">Transducer</keyword>
<evidence type="ECO:0000256" key="6">
    <source>
        <dbReference type="ARBA" id="ARBA00023136"/>
    </source>
</evidence>
<feature type="transmembrane region" description="Helical" evidence="9">
    <location>
        <begin position="182"/>
        <end position="204"/>
    </location>
</feature>
<evidence type="ECO:0000313" key="11">
    <source>
        <dbReference type="Proteomes" id="UP000479987"/>
    </source>
</evidence>
<evidence type="ECO:0000256" key="9">
    <source>
        <dbReference type="RuleBase" id="RU351113"/>
    </source>
</evidence>
<keyword evidence="7 9" id="KW-0675">Receptor</keyword>
<feature type="transmembrane region" description="Helical" evidence="9">
    <location>
        <begin position="121"/>
        <end position="143"/>
    </location>
</feature>
<evidence type="ECO:0000256" key="5">
    <source>
        <dbReference type="ARBA" id="ARBA00022989"/>
    </source>
</evidence>
<feature type="transmembrane region" description="Helical" evidence="9">
    <location>
        <begin position="282"/>
        <end position="302"/>
    </location>
</feature>
<comment type="caution">
    <text evidence="9">Lacks conserved residue(s) required for the propagation of feature annotation.</text>
</comment>
<dbReference type="GO" id="GO:0005886">
    <property type="term" value="C:plasma membrane"/>
    <property type="evidence" value="ECO:0007669"/>
    <property type="project" value="UniProtKB-SubCell"/>
</dbReference>
<keyword evidence="3 9" id="KW-0812">Transmembrane</keyword>
<dbReference type="GO" id="GO:0005549">
    <property type="term" value="F:odorant binding"/>
    <property type="evidence" value="ECO:0007669"/>
    <property type="project" value="InterPro"/>
</dbReference>
<dbReference type="PANTHER" id="PTHR21137:SF42">
    <property type="entry name" value="ODORANT RECEPTOR 83A"/>
    <property type="match status" value="1"/>
</dbReference>
<gene>
    <name evidence="10" type="primary">Or-173</name>
    <name evidence="10" type="synonym">Nful_v1.0-Or-173</name>
    <name evidence="10" type="ORF">NFUL_NFUL000014</name>
</gene>
<organism evidence="10 11">
    <name type="scientific">Nylanderia fulva</name>
    <dbReference type="NCBI Taxonomy" id="613905"/>
    <lineage>
        <taxon>Eukaryota</taxon>
        <taxon>Metazoa</taxon>
        <taxon>Ecdysozoa</taxon>
        <taxon>Arthropoda</taxon>
        <taxon>Hexapoda</taxon>
        <taxon>Insecta</taxon>
        <taxon>Pterygota</taxon>
        <taxon>Neoptera</taxon>
        <taxon>Endopterygota</taxon>
        <taxon>Hymenoptera</taxon>
        <taxon>Apocrita</taxon>
        <taxon>Aculeata</taxon>
        <taxon>Formicoidea</taxon>
        <taxon>Formicidae</taxon>
        <taxon>Formicinae</taxon>
        <taxon>Nylanderia</taxon>
    </lineage>
</organism>
<dbReference type="GO" id="GO:0004984">
    <property type="term" value="F:olfactory receptor activity"/>
    <property type="evidence" value="ECO:0007669"/>
    <property type="project" value="InterPro"/>
</dbReference>
<name>A0A6G1LQ90_9HYME</name>
<comment type="caution">
    <text evidence="10">The sequence shown here is derived from an EMBL/GenBank/DDBJ whole genome shotgun (WGS) entry which is preliminary data.</text>
</comment>
<feature type="transmembrane region" description="Helical" evidence="9">
    <location>
        <begin position="20"/>
        <end position="49"/>
    </location>
</feature>
<dbReference type="GO" id="GO:0007165">
    <property type="term" value="P:signal transduction"/>
    <property type="evidence" value="ECO:0007669"/>
    <property type="project" value="UniProtKB-KW"/>
</dbReference>
<sequence>MMRKSTINRVTKFALILFGIWPNASCIMFCRIFWTVTIAMILICHYLYIVKNYSYDNIFNLLESVSTFLGFLKLMFKFGLFWFNQRIFDKVLTMMAEDWNECTNSDVEIHEILNKEKISNYITNMIITLHTVLVIFYGISIILDNVDIANYTSYDLPHIYKAVMPFSINTQGAYKVVLILEWLHLIMTSWGMGIINALLLILILHVGGQINILCSWLAELMSKADTGKSVIILMTEKIIRNLYTFIAFVQFTTNTMMICLLGFLVVTALGNPDATERIMKAISYYCVTNIEAFVFCYAGEYLMNQSKAIGLAAYSTAWYELEPKQSRILLFIILRAQKQLTLTVGNMTDLSLQCFATIMNSAGSYLSVLLAMQ</sequence>
<keyword evidence="6 9" id="KW-0472">Membrane</keyword>
<evidence type="ECO:0000256" key="1">
    <source>
        <dbReference type="ARBA" id="ARBA00004141"/>
    </source>
</evidence>
<keyword evidence="2 9" id="KW-0716">Sensory transduction</keyword>
<dbReference type="PANTHER" id="PTHR21137">
    <property type="entry name" value="ODORANT RECEPTOR"/>
    <property type="match status" value="1"/>
</dbReference>
<protein>
    <recommendedName>
        <fullName evidence="9">Odorant receptor</fullName>
    </recommendedName>
</protein>
<comment type="similarity">
    <text evidence="9">Belongs to the insect chemoreceptor superfamily. Heteromeric odorant receptor channel (TC 1.A.69) family.</text>
</comment>